<dbReference type="AlphaFoldDB" id="A0A1G2CBR6"/>
<reference evidence="1 2" key="1">
    <citation type="journal article" date="2016" name="Nat. Commun.">
        <title>Thousands of microbial genomes shed light on interconnected biogeochemical processes in an aquifer system.</title>
        <authorList>
            <person name="Anantharaman K."/>
            <person name="Brown C.T."/>
            <person name="Hug L.A."/>
            <person name="Sharon I."/>
            <person name="Castelle C.J."/>
            <person name="Probst A.J."/>
            <person name="Thomas B.C."/>
            <person name="Singh A."/>
            <person name="Wilkins M.J."/>
            <person name="Karaoz U."/>
            <person name="Brodie E.L."/>
            <person name="Williams K.H."/>
            <person name="Hubbard S.S."/>
            <person name="Banfield J.F."/>
        </authorList>
    </citation>
    <scope>NUCLEOTIDE SEQUENCE [LARGE SCALE GENOMIC DNA]</scope>
</reference>
<dbReference type="Proteomes" id="UP000179059">
    <property type="component" value="Unassembled WGS sequence"/>
</dbReference>
<dbReference type="EMBL" id="MHKX01000004">
    <property type="protein sequence ID" value="OGY98631.1"/>
    <property type="molecule type" value="Genomic_DNA"/>
</dbReference>
<organism evidence="1 2">
    <name type="scientific">Candidatus Liptonbacteria bacterium RIFCSPHIGHO2_01_FULL_57_28</name>
    <dbReference type="NCBI Taxonomy" id="1798647"/>
    <lineage>
        <taxon>Bacteria</taxon>
        <taxon>Candidatus Liptoniibacteriota</taxon>
    </lineage>
</organism>
<feature type="non-terminal residue" evidence="1">
    <location>
        <position position="560"/>
    </location>
</feature>
<comment type="caution">
    <text evidence="1">The sequence shown here is derived from an EMBL/GenBank/DDBJ whole genome shotgun (WGS) entry which is preliminary data.</text>
</comment>
<proteinExistence type="predicted"/>
<sequence>MNTEQRSCKNCSVAFAVEPTDFDFYKKMAVPPPTWCPECRLIRRMSFRNERHLYKRKCDLCGQDKIMMYPAEVPFPVYCRECWWSDNWDAKTYGIAFDPNRQFLDQLIELGQKVPRPSVIRQGNIVDSDYTNRVGDQRNSYLVFGSNNSEHCRYGVWMNDCKECMDSYGIQKCERCYECVDCFQCSRLKYSQECNDCSDSAFLYNCRNCQDCFGCVNLRNKRFCIWNEQYSKEEYQAKMAALQLGNSLLLEGLRAKFDSLKRQAVVPALVAHHNTKVSGNWIENCKNTFRSFSCTNLEDARYCLSIIDSKDVMDYTFWGLNSEKIYEVVNCGRQCANLRFANECWDQVIDAEYVMNCHSSHDLFGCIGIRKGEYCILNKQYPKEEFEKLTAQIRQSMDNYGEFLPAAMTTFAYNETIAQEFFPLPKETILAKGLKWKEDTTRNYRITIPAAKVPDVVSEVSDDIVKEIIGCSHGGACSHNCTTAFRIISEELAFYRTMTIPLPKLCPNCRHFERLARRNPLKLWPRKCQCSGAASQSGGYKNSGAHFHEAAACPNEFETS</sequence>
<evidence type="ECO:0000313" key="1">
    <source>
        <dbReference type="EMBL" id="OGY98631.1"/>
    </source>
</evidence>
<name>A0A1G2CBR6_9BACT</name>
<evidence type="ECO:0000313" key="2">
    <source>
        <dbReference type="Proteomes" id="UP000179059"/>
    </source>
</evidence>
<accession>A0A1G2CBR6</accession>
<gene>
    <name evidence="1" type="ORF">A2855_01205</name>
</gene>
<evidence type="ECO:0008006" key="3">
    <source>
        <dbReference type="Google" id="ProtNLM"/>
    </source>
</evidence>
<protein>
    <recommendedName>
        <fullName evidence="3">Zinc-binding domain-containing protein</fullName>
    </recommendedName>
</protein>